<dbReference type="AlphaFoldDB" id="A0A1D8PBU4"/>
<keyword evidence="8" id="KW-1185">Reference proteome</keyword>
<evidence type="ECO:0000313" key="7">
    <source>
        <dbReference type="EMBL" id="AOW21991.1"/>
    </source>
</evidence>
<keyword evidence="4" id="KW-0378">Hydrolase</keyword>
<dbReference type="PROSITE" id="PS51935">
    <property type="entry name" value="NLPC_P60"/>
    <property type="match status" value="1"/>
</dbReference>
<dbReference type="InterPro" id="IPR000064">
    <property type="entry name" value="NLP_P60_dom"/>
</dbReference>
<feature type="domain" description="NlpC/P60" evidence="6">
    <location>
        <begin position="5"/>
        <end position="126"/>
    </location>
</feature>
<dbReference type="PANTHER" id="PTHR47360">
    <property type="entry name" value="MUREIN DD-ENDOPEPTIDASE MEPS/MUREIN LD-CARBOXYPEPTIDASE"/>
    <property type="match status" value="1"/>
</dbReference>
<dbReference type="KEGG" id="lul:LPB138_03000"/>
<organism evidence="7 8">
    <name type="scientific">Urechidicola croceus</name>
    <dbReference type="NCBI Taxonomy" id="1850246"/>
    <lineage>
        <taxon>Bacteria</taxon>
        <taxon>Pseudomonadati</taxon>
        <taxon>Bacteroidota</taxon>
        <taxon>Flavobacteriia</taxon>
        <taxon>Flavobacteriales</taxon>
        <taxon>Flavobacteriaceae</taxon>
        <taxon>Urechidicola</taxon>
    </lineage>
</organism>
<keyword evidence="3" id="KW-0732">Signal</keyword>
<dbReference type="Pfam" id="PF00877">
    <property type="entry name" value="NLPC_P60"/>
    <property type="match status" value="1"/>
</dbReference>
<protein>
    <recommendedName>
        <fullName evidence="6">NlpC/P60 domain-containing protein</fullName>
    </recommendedName>
</protein>
<dbReference type="GO" id="GO:0008234">
    <property type="term" value="F:cysteine-type peptidase activity"/>
    <property type="evidence" value="ECO:0007669"/>
    <property type="project" value="UniProtKB-KW"/>
</dbReference>
<dbReference type="PANTHER" id="PTHR47360:SF1">
    <property type="entry name" value="ENDOPEPTIDASE NLPC-RELATED"/>
    <property type="match status" value="1"/>
</dbReference>
<comment type="similarity">
    <text evidence="1">Belongs to the peptidase C40 family.</text>
</comment>
<evidence type="ECO:0000256" key="5">
    <source>
        <dbReference type="ARBA" id="ARBA00022807"/>
    </source>
</evidence>
<gene>
    <name evidence="7" type="ORF">LPB138_03000</name>
</gene>
<evidence type="ECO:0000256" key="4">
    <source>
        <dbReference type="ARBA" id="ARBA00022801"/>
    </source>
</evidence>
<dbReference type="Gene3D" id="3.90.1720.10">
    <property type="entry name" value="endopeptidase domain like (from Nostoc punctiforme)"/>
    <property type="match status" value="1"/>
</dbReference>
<dbReference type="SUPFAM" id="SSF54001">
    <property type="entry name" value="Cysteine proteinases"/>
    <property type="match status" value="1"/>
</dbReference>
<accession>A0A1D8PBU4</accession>
<sequence length="127" mass="14566">MTSKITPQQKLETQYQIYKGTKYKYGGTDKKGFDCSGFIQVVCHNAFNIKLPRTTDGMAKTGTKISKNNLRPGDLLFFRPSKKYQHVGIFIGNNEFIHSSTSKGVTKSKLDNSYWKKKFKFAKRILK</sequence>
<dbReference type="GO" id="GO:0006508">
    <property type="term" value="P:proteolysis"/>
    <property type="evidence" value="ECO:0007669"/>
    <property type="project" value="UniProtKB-KW"/>
</dbReference>
<evidence type="ECO:0000256" key="3">
    <source>
        <dbReference type="ARBA" id="ARBA00022729"/>
    </source>
</evidence>
<evidence type="ECO:0000256" key="1">
    <source>
        <dbReference type="ARBA" id="ARBA00007074"/>
    </source>
</evidence>
<dbReference type="Proteomes" id="UP000176050">
    <property type="component" value="Chromosome"/>
</dbReference>
<evidence type="ECO:0000259" key="6">
    <source>
        <dbReference type="PROSITE" id="PS51935"/>
    </source>
</evidence>
<dbReference type="InterPro" id="IPR052062">
    <property type="entry name" value="Murein_DD/LD_carboxypeptidase"/>
</dbReference>
<dbReference type="EMBL" id="CP017478">
    <property type="protein sequence ID" value="AOW21991.1"/>
    <property type="molecule type" value="Genomic_DNA"/>
</dbReference>
<dbReference type="InterPro" id="IPR038765">
    <property type="entry name" value="Papain-like_cys_pep_sf"/>
</dbReference>
<evidence type="ECO:0000256" key="2">
    <source>
        <dbReference type="ARBA" id="ARBA00022670"/>
    </source>
</evidence>
<keyword evidence="2" id="KW-0645">Protease</keyword>
<reference evidence="7 8" key="1">
    <citation type="submission" date="2016-10" db="EMBL/GenBank/DDBJ databases">
        <title>Lutibacter sp. LPB0138, isolated from marine gastropod.</title>
        <authorList>
            <person name="Kim E."/>
            <person name="Yi H."/>
        </authorList>
    </citation>
    <scope>NUCLEOTIDE SEQUENCE [LARGE SCALE GENOMIC DNA]</scope>
    <source>
        <strain evidence="7 8">LPB0138</strain>
    </source>
</reference>
<name>A0A1D8PBU4_9FLAO</name>
<proteinExistence type="inferred from homology"/>
<dbReference type="STRING" id="1850246.LPB138_03000"/>
<keyword evidence="5" id="KW-0788">Thiol protease</keyword>
<evidence type="ECO:0000313" key="8">
    <source>
        <dbReference type="Proteomes" id="UP000176050"/>
    </source>
</evidence>